<dbReference type="Proteomes" id="UP000825935">
    <property type="component" value="Chromosome 4"/>
</dbReference>
<dbReference type="InterPro" id="IPR029058">
    <property type="entry name" value="AB_hydrolase_fold"/>
</dbReference>
<sequence length="338" mass="38344">MTDIVNFQGGYDGNRCADDATLFVEVGDGRRIAYREMGCEHSSATRSLLVLHGAFSSRLFGMPGISRDVLKDFGVRLIAIDRPGYGASDPHPNQTLQNFTVDIETLVERLHLGEKIWLLGYSIGSIYCWAALRYIPHRVAGVALWAPAANFEWKIFNDQALKIIKQGFSWKAMRDLYFQSRRAPFPQFRQYVEALCRHLLDKGHKLDAFQKGLPPSDIKALEQAKIQEFMCKDRLESIGGLANGFGVAKDFQLLTAPWGFEADELTCCYRGVVHIWQGDKDTGTSPFLQEVLQKKLPFVRLHRLNDEGHFSWFYFNSAAHKLTLDTLFGCNQCIRAKI</sequence>
<dbReference type="PANTHER" id="PTHR45763">
    <property type="entry name" value="HYDROLASE, ALPHA/BETA FOLD FAMILY PROTEIN, EXPRESSED-RELATED"/>
    <property type="match status" value="1"/>
</dbReference>
<dbReference type="EMBL" id="CM035409">
    <property type="protein sequence ID" value="KAH7439208.1"/>
    <property type="molecule type" value="Genomic_DNA"/>
</dbReference>
<dbReference type="OrthoDB" id="294702at2759"/>
<gene>
    <name evidence="2" type="ORF">KP509_04G050100</name>
</gene>
<protein>
    <recommendedName>
        <fullName evidence="1">AB hydrolase-1 domain-containing protein</fullName>
    </recommendedName>
</protein>
<feature type="domain" description="AB hydrolase-1" evidence="1">
    <location>
        <begin position="48"/>
        <end position="311"/>
    </location>
</feature>
<name>A0A8T2UWU9_CERRI</name>
<keyword evidence="3" id="KW-1185">Reference proteome</keyword>
<comment type="caution">
    <text evidence="2">The sequence shown here is derived from an EMBL/GenBank/DDBJ whole genome shotgun (WGS) entry which is preliminary data.</text>
</comment>
<evidence type="ECO:0000259" key="1">
    <source>
        <dbReference type="Pfam" id="PF00561"/>
    </source>
</evidence>
<dbReference type="InterPro" id="IPR000073">
    <property type="entry name" value="AB_hydrolase_1"/>
</dbReference>
<proteinExistence type="predicted"/>
<dbReference type="Gene3D" id="3.40.50.1820">
    <property type="entry name" value="alpha/beta hydrolase"/>
    <property type="match status" value="1"/>
</dbReference>
<accession>A0A8T2UWU9</accession>
<organism evidence="2 3">
    <name type="scientific">Ceratopteris richardii</name>
    <name type="common">Triangle waterfern</name>
    <dbReference type="NCBI Taxonomy" id="49495"/>
    <lineage>
        <taxon>Eukaryota</taxon>
        <taxon>Viridiplantae</taxon>
        <taxon>Streptophyta</taxon>
        <taxon>Embryophyta</taxon>
        <taxon>Tracheophyta</taxon>
        <taxon>Polypodiopsida</taxon>
        <taxon>Polypodiidae</taxon>
        <taxon>Polypodiales</taxon>
        <taxon>Pteridineae</taxon>
        <taxon>Pteridaceae</taxon>
        <taxon>Parkerioideae</taxon>
        <taxon>Ceratopteris</taxon>
    </lineage>
</organism>
<dbReference type="Pfam" id="PF00561">
    <property type="entry name" value="Abhydrolase_1"/>
    <property type="match status" value="1"/>
</dbReference>
<dbReference type="PANTHER" id="PTHR45763:SF46">
    <property type="entry name" value="AB HYDROLASE-1 DOMAIN-CONTAINING PROTEIN"/>
    <property type="match status" value="1"/>
</dbReference>
<dbReference type="AlphaFoldDB" id="A0A8T2UWU9"/>
<dbReference type="SUPFAM" id="SSF53474">
    <property type="entry name" value="alpha/beta-Hydrolases"/>
    <property type="match status" value="1"/>
</dbReference>
<evidence type="ECO:0000313" key="3">
    <source>
        <dbReference type="Proteomes" id="UP000825935"/>
    </source>
</evidence>
<reference evidence="2" key="1">
    <citation type="submission" date="2021-08" db="EMBL/GenBank/DDBJ databases">
        <title>WGS assembly of Ceratopteris richardii.</title>
        <authorList>
            <person name="Marchant D.B."/>
            <person name="Chen G."/>
            <person name="Jenkins J."/>
            <person name="Shu S."/>
            <person name="Leebens-Mack J."/>
            <person name="Grimwood J."/>
            <person name="Schmutz J."/>
            <person name="Soltis P."/>
            <person name="Soltis D."/>
            <person name="Chen Z.-H."/>
        </authorList>
    </citation>
    <scope>NUCLEOTIDE SEQUENCE</scope>
    <source>
        <strain evidence="2">Whitten #5841</strain>
        <tissue evidence="2">Leaf</tissue>
    </source>
</reference>
<evidence type="ECO:0000313" key="2">
    <source>
        <dbReference type="EMBL" id="KAH7439208.1"/>
    </source>
</evidence>